<evidence type="ECO:0000313" key="2">
    <source>
        <dbReference type="EMBL" id="MDL0089788.1"/>
    </source>
</evidence>
<sequence length="364" mass="40589">MKISNYNAFLSSNYESFLGTSSPFLSQANQNQTQSQANFNKTQMKSETSVKTSKTQNSSALYKQLSQATLKRLINARNNAEFNEIKAERQDLSVKMKATIYTQNRSVSVDMSLNLSHSFLSVARLKKEQFADPLVVTLDGAMPSFTDELMSFDIDADGEVDQISKLGKNTAFLALDLNKNGEIDSGRELFGAKSGDGFGELRRYDDDKNGFIDENDEIFNKLRIWRTNGDKRELLALGEVGIGAIFLGEISSEFNYKNNQNNTLARLKSSGFFLFENGKSGVISSVDFAKFKIEEELKITPILSQNSSRNLKKLGESRNLEEILKERLKALNARLKNATDPQEIMLLNMQITAINAQILGGFGG</sequence>
<feature type="compositionally biased region" description="Low complexity" evidence="1">
    <location>
        <begin position="29"/>
        <end position="40"/>
    </location>
</feature>
<keyword evidence="3" id="KW-1185">Reference proteome</keyword>
<accession>A0ABT7HSL1</accession>
<feature type="region of interest" description="Disordered" evidence="1">
    <location>
        <begin position="29"/>
        <end position="56"/>
    </location>
</feature>
<organism evidence="2 3">
    <name type="scientific">Campylobacter gastrosuis</name>
    <dbReference type="NCBI Taxonomy" id="2974576"/>
    <lineage>
        <taxon>Bacteria</taxon>
        <taxon>Pseudomonadati</taxon>
        <taxon>Campylobacterota</taxon>
        <taxon>Epsilonproteobacteria</taxon>
        <taxon>Campylobacterales</taxon>
        <taxon>Campylobacteraceae</taxon>
        <taxon>Campylobacter</taxon>
    </lineage>
</organism>
<evidence type="ECO:0008006" key="4">
    <source>
        <dbReference type="Google" id="ProtNLM"/>
    </source>
</evidence>
<feature type="compositionally biased region" description="Polar residues" evidence="1">
    <location>
        <begin position="41"/>
        <end position="56"/>
    </location>
</feature>
<dbReference type="PANTHER" id="PTHR39431:SF1">
    <property type="entry name" value="FRPA_C-RELATED PROTEIN"/>
    <property type="match status" value="1"/>
</dbReference>
<dbReference type="EMBL" id="JANURM010000021">
    <property type="protein sequence ID" value="MDL0089788.1"/>
    <property type="molecule type" value="Genomic_DNA"/>
</dbReference>
<evidence type="ECO:0000256" key="1">
    <source>
        <dbReference type="SAM" id="MobiDB-lite"/>
    </source>
</evidence>
<evidence type="ECO:0000313" key="3">
    <source>
        <dbReference type="Proteomes" id="UP001173801"/>
    </source>
</evidence>
<dbReference type="RefSeq" id="WP_284938527.1">
    <property type="nucleotide sequence ID" value="NZ_JANURM010000021.1"/>
</dbReference>
<reference evidence="2" key="1">
    <citation type="submission" date="2022-08" db="EMBL/GenBank/DDBJ databases">
        <authorList>
            <person name="Wang H."/>
        </authorList>
    </citation>
    <scope>NUCLEOTIDE SEQUENCE</scope>
    <source>
        <strain evidence="2">PS10</strain>
    </source>
</reference>
<protein>
    <recommendedName>
        <fullName evidence="4">VCBS repeat-containing protein</fullName>
    </recommendedName>
</protein>
<dbReference type="Proteomes" id="UP001173801">
    <property type="component" value="Unassembled WGS sequence"/>
</dbReference>
<gene>
    <name evidence="2" type="ORF">NYG85_10495</name>
</gene>
<proteinExistence type="predicted"/>
<dbReference type="PANTHER" id="PTHR39431">
    <property type="entry name" value="FRPA/C-RELATED PROTEIN"/>
    <property type="match status" value="1"/>
</dbReference>
<comment type="caution">
    <text evidence="2">The sequence shown here is derived from an EMBL/GenBank/DDBJ whole genome shotgun (WGS) entry which is preliminary data.</text>
</comment>
<name>A0ABT7HSL1_9BACT</name>
<reference evidence="2" key="2">
    <citation type="journal article" date="2023" name="Microorganisms">
        <title>Isolation and Genomic Characteristics of Cat-Borne Campylobacter felis sp. nov. and Sheep-Borne Campylobacter ovis sp. nov.</title>
        <authorList>
            <person name="Wang H."/>
            <person name="Li Y."/>
            <person name="Gu Y."/>
            <person name="Zhou G."/>
            <person name="Chen X."/>
            <person name="Zhang X."/>
            <person name="Shao Z."/>
            <person name="Zhang J."/>
            <person name="Zhang M."/>
        </authorList>
    </citation>
    <scope>NUCLEOTIDE SEQUENCE</scope>
    <source>
        <strain evidence="2">PS10</strain>
    </source>
</reference>